<dbReference type="InterPro" id="IPR016179">
    <property type="entry name" value="Insulin-like"/>
</dbReference>
<organism evidence="8 9">
    <name type="scientific">Pleurodeles waltl</name>
    <name type="common">Iberian ribbed newt</name>
    <dbReference type="NCBI Taxonomy" id="8319"/>
    <lineage>
        <taxon>Eukaryota</taxon>
        <taxon>Metazoa</taxon>
        <taxon>Chordata</taxon>
        <taxon>Craniata</taxon>
        <taxon>Vertebrata</taxon>
        <taxon>Euteleostomi</taxon>
        <taxon>Amphibia</taxon>
        <taxon>Batrachia</taxon>
        <taxon>Caudata</taxon>
        <taxon>Salamandroidea</taxon>
        <taxon>Salamandridae</taxon>
        <taxon>Pleurodelinae</taxon>
        <taxon>Pleurodeles</taxon>
    </lineage>
</organism>
<comment type="subcellular location">
    <subcellularLocation>
        <location evidence="1">Secreted</location>
    </subcellularLocation>
</comment>
<dbReference type="GO" id="GO:0005576">
    <property type="term" value="C:extracellular region"/>
    <property type="evidence" value="ECO:0007669"/>
    <property type="project" value="UniProtKB-SubCell"/>
</dbReference>
<sequence>MPSTSLLAGDGSLVDWRGDSTCGYVGENFMVSLLVANSQVKGDGPSVKLCGREFIRAVIYTCGGSRWRRHLTGSPQGLPEIRSPFYVPAGNQDSTESLEIALQRVEIQNEAFKNSEPQSVGQLWQSHENSVQEKRDLNQLLTTACCISGCNKKDLSSLC</sequence>
<evidence type="ECO:0000313" key="8">
    <source>
        <dbReference type="EMBL" id="KAJ1170643.1"/>
    </source>
</evidence>
<feature type="domain" description="Insulin-like" evidence="7">
    <location>
        <begin position="47"/>
        <end position="159"/>
    </location>
</feature>
<evidence type="ECO:0000256" key="5">
    <source>
        <dbReference type="ARBA" id="ARBA00022702"/>
    </source>
</evidence>
<evidence type="ECO:0000259" key="7">
    <source>
        <dbReference type="SMART" id="SM00078"/>
    </source>
</evidence>
<dbReference type="AlphaFoldDB" id="A0AAV7T2H4"/>
<dbReference type="GO" id="GO:0001664">
    <property type="term" value="F:G protein-coupled receptor binding"/>
    <property type="evidence" value="ECO:0007669"/>
    <property type="project" value="TreeGrafter"/>
</dbReference>
<keyword evidence="9" id="KW-1185">Reference proteome</keyword>
<dbReference type="SUPFAM" id="SSF56994">
    <property type="entry name" value="Insulin-like"/>
    <property type="match status" value="1"/>
</dbReference>
<evidence type="ECO:0000256" key="2">
    <source>
        <dbReference type="ARBA" id="ARBA00009034"/>
    </source>
</evidence>
<dbReference type="GO" id="GO:2000253">
    <property type="term" value="P:positive regulation of feeding behavior"/>
    <property type="evidence" value="ECO:0007669"/>
    <property type="project" value="TreeGrafter"/>
</dbReference>
<keyword evidence="6" id="KW-1015">Disulfide bond</keyword>
<accession>A0AAV7T2H4</accession>
<comment type="similarity">
    <text evidence="2">Belongs to the insulin family.</text>
</comment>
<dbReference type="PROSITE" id="PS00262">
    <property type="entry name" value="INSULIN"/>
    <property type="match status" value="1"/>
</dbReference>
<evidence type="ECO:0000256" key="3">
    <source>
        <dbReference type="ARBA" id="ARBA00011207"/>
    </source>
</evidence>
<dbReference type="Proteomes" id="UP001066276">
    <property type="component" value="Chromosome 4_1"/>
</dbReference>
<evidence type="ECO:0000256" key="4">
    <source>
        <dbReference type="ARBA" id="ARBA00022525"/>
    </source>
</evidence>
<proteinExistence type="inferred from homology"/>
<dbReference type="InterPro" id="IPR022353">
    <property type="entry name" value="Insulin_CS"/>
</dbReference>
<keyword evidence="5" id="KW-0372">Hormone</keyword>
<name>A0AAV7T2H4_PLEWA</name>
<keyword evidence="4" id="KW-0964">Secreted</keyword>
<dbReference type="CDD" id="cd04365">
    <property type="entry name" value="IlGF_relaxin_like"/>
    <property type="match status" value="1"/>
</dbReference>
<evidence type="ECO:0000256" key="6">
    <source>
        <dbReference type="ARBA" id="ARBA00023157"/>
    </source>
</evidence>
<comment type="subunit">
    <text evidence="3">Heterodimer of a B chain and an A chain linked by two disulfide bonds.</text>
</comment>
<protein>
    <recommendedName>
        <fullName evidence="7">Insulin-like domain-containing protein</fullName>
    </recommendedName>
</protein>
<dbReference type="PANTHER" id="PTHR20968">
    <property type="entry name" value="ILGF DOMAIN-CONTAINING PROTEIN"/>
    <property type="match status" value="1"/>
</dbReference>
<gene>
    <name evidence="8" type="ORF">NDU88_002516</name>
</gene>
<dbReference type="PANTHER" id="PTHR20968:SF2">
    <property type="entry name" value="INSULIN-LIKE PEPTIDE INSL5"/>
    <property type="match status" value="1"/>
</dbReference>
<dbReference type="EMBL" id="JANPWB010000007">
    <property type="protein sequence ID" value="KAJ1170643.1"/>
    <property type="molecule type" value="Genomic_DNA"/>
</dbReference>
<dbReference type="InterPro" id="IPR051777">
    <property type="entry name" value="Insulin-like_neuro_ligands"/>
</dbReference>
<dbReference type="GO" id="GO:0005179">
    <property type="term" value="F:hormone activity"/>
    <property type="evidence" value="ECO:0007669"/>
    <property type="project" value="UniProtKB-KW"/>
</dbReference>
<evidence type="ECO:0000256" key="1">
    <source>
        <dbReference type="ARBA" id="ARBA00004613"/>
    </source>
</evidence>
<dbReference type="InterPro" id="IPR036438">
    <property type="entry name" value="Insulin-like_sf"/>
</dbReference>
<evidence type="ECO:0000313" key="9">
    <source>
        <dbReference type="Proteomes" id="UP001066276"/>
    </source>
</evidence>
<comment type="caution">
    <text evidence="8">The sequence shown here is derived from an EMBL/GenBank/DDBJ whole genome shotgun (WGS) entry which is preliminary data.</text>
</comment>
<dbReference type="SMART" id="SM00078">
    <property type="entry name" value="IlGF"/>
    <property type="match status" value="1"/>
</dbReference>
<reference evidence="8" key="1">
    <citation type="journal article" date="2022" name="bioRxiv">
        <title>Sequencing and chromosome-scale assembly of the giantPleurodeles waltlgenome.</title>
        <authorList>
            <person name="Brown T."/>
            <person name="Elewa A."/>
            <person name="Iarovenko S."/>
            <person name="Subramanian E."/>
            <person name="Araus A.J."/>
            <person name="Petzold A."/>
            <person name="Susuki M."/>
            <person name="Suzuki K.-i.T."/>
            <person name="Hayashi T."/>
            <person name="Toyoda A."/>
            <person name="Oliveira C."/>
            <person name="Osipova E."/>
            <person name="Leigh N.D."/>
            <person name="Simon A."/>
            <person name="Yun M.H."/>
        </authorList>
    </citation>
    <scope>NUCLEOTIDE SEQUENCE</scope>
    <source>
        <strain evidence="8">20211129_DDA</strain>
        <tissue evidence="8">Liver</tissue>
    </source>
</reference>